<name>A0A4C1Y7K5_EUMVA</name>
<dbReference type="AlphaFoldDB" id="A0A4C1Y7K5"/>
<comment type="caution">
    <text evidence="2">The sequence shown here is derived from an EMBL/GenBank/DDBJ whole genome shotgun (WGS) entry which is preliminary data.</text>
</comment>
<feature type="compositionally biased region" description="Polar residues" evidence="1">
    <location>
        <begin position="49"/>
        <end position="81"/>
    </location>
</feature>
<evidence type="ECO:0000256" key="1">
    <source>
        <dbReference type="SAM" id="MobiDB-lite"/>
    </source>
</evidence>
<evidence type="ECO:0000313" key="2">
    <source>
        <dbReference type="EMBL" id="GBP70884.1"/>
    </source>
</evidence>
<feature type="region of interest" description="Disordered" evidence="1">
    <location>
        <begin position="26"/>
        <end position="81"/>
    </location>
</feature>
<proteinExistence type="predicted"/>
<dbReference type="EMBL" id="BGZK01001089">
    <property type="protein sequence ID" value="GBP70884.1"/>
    <property type="molecule type" value="Genomic_DNA"/>
</dbReference>
<sequence length="113" mass="12932">MERNIGRYAKVVFMYDIKPVRPRKAAVTTAHARMSRRPPTDLRLRNRPSDNTYSPQTEPEPVSNIQMSGTPDGVQTVTQQTIKRHATVTPTLEDLYLRDSWADCTFGNRTKLN</sequence>
<keyword evidence="3" id="KW-1185">Reference proteome</keyword>
<evidence type="ECO:0000313" key="3">
    <source>
        <dbReference type="Proteomes" id="UP000299102"/>
    </source>
</evidence>
<protein>
    <submittedName>
        <fullName evidence="2">Uncharacterized protein</fullName>
    </submittedName>
</protein>
<organism evidence="2 3">
    <name type="scientific">Eumeta variegata</name>
    <name type="common">Bagworm moth</name>
    <name type="synonym">Eumeta japonica</name>
    <dbReference type="NCBI Taxonomy" id="151549"/>
    <lineage>
        <taxon>Eukaryota</taxon>
        <taxon>Metazoa</taxon>
        <taxon>Ecdysozoa</taxon>
        <taxon>Arthropoda</taxon>
        <taxon>Hexapoda</taxon>
        <taxon>Insecta</taxon>
        <taxon>Pterygota</taxon>
        <taxon>Neoptera</taxon>
        <taxon>Endopterygota</taxon>
        <taxon>Lepidoptera</taxon>
        <taxon>Glossata</taxon>
        <taxon>Ditrysia</taxon>
        <taxon>Tineoidea</taxon>
        <taxon>Psychidae</taxon>
        <taxon>Oiketicinae</taxon>
        <taxon>Eumeta</taxon>
    </lineage>
</organism>
<reference evidence="2 3" key="1">
    <citation type="journal article" date="2019" name="Commun. Biol.">
        <title>The bagworm genome reveals a unique fibroin gene that provides high tensile strength.</title>
        <authorList>
            <person name="Kono N."/>
            <person name="Nakamura H."/>
            <person name="Ohtoshi R."/>
            <person name="Tomita M."/>
            <person name="Numata K."/>
            <person name="Arakawa K."/>
        </authorList>
    </citation>
    <scope>NUCLEOTIDE SEQUENCE [LARGE SCALE GENOMIC DNA]</scope>
</reference>
<gene>
    <name evidence="2" type="ORF">EVAR_55237_1</name>
</gene>
<dbReference type="Proteomes" id="UP000299102">
    <property type="component" value="Unassembled WGS sequence"/>
</dbReference>
<feature type="compositionally biased region" description="Basic and acidic residues" evidence="1">
    <location>
        <begin position="38"/>
        <end position="48"/>
    </location>
</feature>
<accession>A0A4C1Y7K5</accession>